<protein>
    <recommendedName>
        <fullName evidence="4">PH (Pleckstrin Homology) domain-containing protein</fullName>
    </recommendedName>
</protein>
<gene>
    <name evidence="2" type="ORF">FHW12_000648</name>
</gene>
<name>A0A839EQ59_9GAMM</name>
<sequence length="167" mass="18386">MGIPAPRNYFIAAFITVWLCGWVFGEVNAGAQLLHPAEKTPIVFLAVWFVGWTIGGVFVVLTLLWLLAGRERVTIAGDEFTVRREALGLGWTRRYELRSAKNLRVVDAIADGVPFGMRDPYGWCYGPFVFDYGPRTIKFGAGLDVAEARTVLARILAAKPALSSTHG</sequence>
<proteinExistence type="predicted"/>
<organism evidence="2 3">
    <name type="scientific">Dokdonella fugitiva</name>
    <dbReference type="NCBI Taxonomy" id="328517"/>
    <lineage>
        <taxon>Bacteria</taxon>
        <taxon>Pseudomonadati</taxon>
        <taxon>Pseudomonadota</taxon>
        <taxon>Gammaproteobacteria</taxon>
        <taxon>Lysobacterales</taxon>
        <taxon>Rhodanobacteraceae</taxon>
        <taxon>Dokdonella</taxon>
    </lineage>
</organism>
<evidence type="ECO:0008006" key="4">
    <source>
        <dbReference type="Google" id="ProtNLM"/>
    </source>
</evidence>
<keyword evidence="1" id="KW-1133">Transmembrane helix</keyword>
<keyword evidence="1" id="KW-0472">Membrane</keyword>
<evidence type="ECO:0000313" key="2">
    <source>
        <dbReference type="EMBL" id="MBA8886457.1"/>
    </source>
</evidence>
<keyword evidence="1" id="KW-0812">Transmembrane</keyword>
<accession>A0A839EQ59</accession>
<dbReference type="RefSeq" id="WP_182529537.1">
    <property type="nucleotide sequence ID" value="NZ_JACGXL010000001.1"/>
</dbReference>
<evidence type="ECO:0000313" key="3">
    <source>
        <dbReference type="Proteomes" id="UP000550401"/>
    </source>
</evidence>
<feature type="transmembrane region" description="Helical" evidence="1">
    <location>
        <begin position="41"/>
        <end position="67"/>
    </location>
</feature>
<comment type="caution">
    <text evidence="2">The sequence shown here is derived from an EMBL/GenBank/DDBJ whole genome shotgun (WGS) entry which is preliminary data.</text>
</comment>
<dbReference type="Proteomes" id="UP000550401">
    <property type="component" value="Unassembled WGS sequence"/>
</dbReference>
<keyword evidence="3" id="KW-1185">Reference proteome</keyword>
<evidence type="ECO:0000256" key="1">
    <source>
        <dbReference type="SAM" id="Phobius"/>
    </source>
</evidence>
<dbReference type="EMBL" id="JACGXL010000001">
    <property type="protein sequence ID" value="MBA8886457.1"/>
    <property type="molecule type" value="Genomic_DNA"/>
</dbReference>
<dbReference type="AlphaFoldDB" id="A0A839EQ59"/>
<reference evidence="2 3" key="1">
    <citation type="submission" date="2020-07" db="EMBL/GenBank/DDBJ databases">
        <title>Genomic Encyclopedia of Type Strains, Phase IV (KMG-V): Genome sequencing to study the core and pangenomes of soil and plant-associated prokaryotes.</title>
        <authorList>
            <person name="Whitman W."/>
        </authorList>
    </citation>
    <scope>NUCLEOTIDE SEQUENCE [LARGE SCALE GENOMIC DNA]</scope>
    <source>
        <strain evidence="2 3">RH2WT43</strain>
    </source>
</reference>